<feature type="domain" description="HTH araC/xylS-type" evidence="5">
    <location>
        <begin position="187"/>
        <end position="285"/>
    </location>
</feature>
<comment type="caution">
    <text evidence="6">The sequence shown here is derived from an EMBL/GenBank/DDBJ whole genome shotgun (WGS) entry which is preliminary data.</text>
</comment>
<dbReference type="Pfam" id="PF12833">
    <property type="entry name" value="HTH_18"/>
    <property type="match status" value="1"/>
</dbReference>
<dbReference type="PANTHER" id="PTHR43280:SF2">
    <property type="entry name" value="HTH-TYPE TRANSCRIPTIONAL REGULATOR EXSA"/>
    <property type="match status" value="1"/>
</dbReference>
<evidence type="ECO:0000256" key="1">
    <source>
        <dbReference type="ARBA" id="ARBA00023015"/>
    </source>
</evidence>
<keyword evidence="7" id="KW-1185">Reference proteome</keyword>
<accession>A0ABP8HJ92</accession>
<dbReference type="PRINTS" id="PR00032">
    <property type="entry name" value="HTHARAC"/>
</dbReference>
<dbReference type="InterPro" id="IPR018062">
    <property type="entry name" value="HTH_AraC-typ_CS"/>
</dbReference>
<keyword evidence="3" id="KW-0010">Activator</keyword>
<evidence type="ECO:0000259" key="5">
    <source>
        <dbReference type="PROSITE" id="PS01124"/>
    </source>
</evidence>
<proteinExistence type="predicted"/>
<dbReference type="InterPro" id="IPR018060">
    <property type="entry name" value="HTH_AraC"/>
</dbReference>
<dbReference type="SUPFAM" id="SSF51215">
    <property type="entry name" value="Regulatory protein AraC"/>
    <property type="match status" value="1"/>
</dbReference>
<keyword evidence="4" id="KW-0804">Transcription</keyword>
<evidence type="ECO:0000313" key="6">
    <source>
        <dbReference type="EMBL" id="GAA4340142.1"/>
    </source>
</evidence>
<dbReference type="SMART" id="SM00342">
    <property type="entry name" value="HTH_ARAC"/>
    <property type="match status" value="1"/>
</dbReference>
<dbReference type="EMBL" id="BAABFO010000024">
    <property type="protein sequence ID" value="GAA4340142.1"/>
    <property type="molecule type" value="Genomic_DNA"/>
</dbReference>
<evidence type="ECO:0000256" key="4">
    <source>
        <dbReference type="ARBA" id="ARBA00023163"/>
    </source>
</evidence>
<dbReference type="InterPro" id="IPR020449">
    <property type="entry name" value="Tscrpt_reg_AraC-type_HTH"/>
</dbReference>
<dbReference type="Proteomes" id="UP001501671">
    <property type="component" value="Unassembled WGS sequence"/>
</dbReference>
<name>A0ABP8HJ92_9BURK</name>
<reference evidence="7" key="1">
    <citation type="journal article" date="2019" name="Int. J. Syst. Evol. Microbiol.">
        <title>The Global Catalogue of Microorganisms (GCM) 10K type strain sequencing project: providing services to taxonomists for standard genome sequencing and annotation.</title>
        <authorList>
            <consortium name="The Broad Institute Genomics Platform"/>
            <consortium name="The Broad Institute Genome Sequencing Center for Infectious Disease"/>
            <person name="Wu L."/>
            <person name="Ma J."/>
        </authorList>
    </citation>
    <scope>NUCLEOTIDE SEQUENCE [LARGE SCALE GENOMIC DNA]</scope>
    <source>
        <strain evidence="7">JCM 17666</strain>
    </source>
</reference>
<dbReference type="Pfam" id="PF02311">
    <property type="entry name" value="AraC_binding"/>
    <property type="match status" value="1"/>
</dbReference>
<dbReference type="SUPFAM" id="SSF46689">
    <property type="entry name" value="Homeodomain-like"/>
    <property type="match status" value="1"/>
</dbReference>
<dbReference type="InterPro" id="IPR003313">
    <property type="entry name" value="AraC-bd"/>
</dbReference>
<keyword evidence="2" id="KW-0238">DNA-binding</keyword>
<keyword evidence="1" id="KW-0805">Transcription regulation</keyword>
<dbReference type="Gene3D" id="1.10.10.60">
    <property type="entry name" value="Homeodomain-like"/>
    <property type="match status" value="2"/>
</dbReference>
<gene>
    <name evidence="6" type="ORF">GCM10023144_39440</name>
</gene>
<sequence length="289" mass="33037">MAQLCDYVDFDIRRQGPRRSAARLHRHDYFQMHVHLEGSAQMHMAMVTRQLAPGAVTFILPDKVHFHSHPPGCRYYVLSFGLRFLRGDLDVGPLELEDVPLARAPELAPFLFQETLDYDLDAGELAEAARHCEAMLAENAVRGFYALEMIRSHLLALIGQVCRRYAASFELLSADQHGRASRRAAIKRVVKFMRENYMRRIMLEDVANAVCLSPNYLSHLIKRELGKSFVDLLTGLRMEAAKPLLLDTRLRVSDIAEQIGFDDEAYFSRRFRQIEGRTPSAYRGTARRG</sequence>
<dbReference type="InterPro" id="IPR009057">
    <property type="entry name" value="Homeodomain-like_sf"/>
</dbReference>
<evidence type="ECO:0000256" key="3">
    <source>
        <dbReference type="ARBA" id="ARBA00023159"/>
    </source>
</evidence>
<dbReference type="PROSITE" id="PS01124">
    <property type="entry name" value="HTH_ARAC_FAMILY_2"/>
    <property type="match status" value="1"/>
</dbReference>
<dbReference type="PROSITE" id="PS00041">
    <property type="entry name" value="HTH_ARAC_FAMILY_1"/>
    <property type="match status" value="1"/>
</dbReference>
<dbReference type="InterPro" id="IPR037923">
    <property type="entry name" value="HTH-like"/>
</dbReference>
<organism evidence="6 7">
    <name type="scientific">Pigmentiphaga soli</name>
    <dbReference type="NCBI Taxonomy" id="1007095"/>
    <lineage>
        <taxon>Bacteria</taxon>
        <taxon>Pseudomonadati</taxon>
        <taxon>Pseudomonadota</taxon>
        <taxon>Betaproteobacteria</taxon>
        <taxon>Burkholderiales</taxon>
        <taxon>Alcaligenaceae</taxon>
        <taxon>Pigmentiphaga</taxon>
    </lineage>
</organism>
<protein>
    <submittedName>
        <fullName evidence="6">AraC family transcriptional regulator</fullName>
    </submittedName>
</protein>
<evidence type="ECO:0000256" key="2">
    <source>
        <dbReference type="ARBA" id="ARBA00023125"/>
    </source>
</evidence>
<dbReference type="PANTHER" id="PTHR43280">
    <property type="entry name" value="ARAC-FAMILY TRANSCRIPTIONAL REGULATOR"/>
    <property type="match status" value="1"/>
</dbReference>
<evidence type="ECO:0000313" key="7">
    <source>
        <dbReference type="Proteomes" id="UP001501671"/>
    </source>
</evidence>